<sequence>MIARYKFCLWLVERLSIRRMTLHEIMEEWRRCGENIMGMELTPRTFSRYRALAEEIFRVNIECYKPRNEYWLDADALADADEWSMSALRLHSLCSMVGMRDHIVVEAPPAGSELLYVVANACREHRVLNFSYSSPYNPDRDCSVIPLFIRLFKQRWYLIGQPVGRNFLTTLALERMKDISTGECATPTVNPDPEEYFSDCYGVIRQHEPERVVIRAFWPQNKYLKEVPLHASQRVVDECENWTDFSLYVRPTYDFKQELLSQRDKVAVISPESLRNDMIEILESMMASYRDGKAHCIDE</sequence>
<dbReference type="Proteomes" id="UP000306319">
    <property type="component" value="Unassembled WGS sequence"/>
</dbReference>
<gene>
    <name evidence="1" type="ORF">E5331_05450</name>
</gene>
<accession>A0AC61RME2</accession>
<organism evidence="1 2">
    <name type="scientific">Lepagella muris</name>
    <dbReference type="NCBI Taxonomy" id="3032870"/>
    <lineage>
        <taxon>Bacteria</taxon>
        <taxon>Pseudomonadati</taxon>
        <taxon>Bacteroidota</taxon>
        <taxon>Bacteroidia</taxon>
        <taxon>Bacteroidales</taxon>
        <taxon>Muribaculaceae</taxon>
        <taxon>Lepagella</taxon>
    </lineage>
</organism>
<protein>
    <submittedName>
        <fullName evidence="1">WYL domain-containing protein</fullName>
    </submittedName>
</protein>
<comment type="caution">
    <text evidence="1">The sequence shown here is derived from an EMBL/GenBank/DDBJ whole genome shotgun (WGS) entry which is preliminary data.</text>
</comment>
<evidence type="ECO:0000313" key="1">
    <source>
        <dbReference type="EMBL" id="TGY79821.1"/>
    </source>
</evidence>
<keyword evidence="2" id="KW-1185">Reference proteome</keyword>
<reference evidence="1" key="1">
    <citation type="submission" date="2019-04" db="EMBL/GenBank/DDBJ databases">
        <title>Microbes associate with the intestines of laboratory mice.</title>
        <authorList>
            <person name="Navarre W."/>
            <person name="Wong E."/>
            <person name="Huang K."/>
            <person name="Tropini C."/>
            <person name="Ng K."/>
            <person name="Yu B."/>
        </authorList>
    </citation>
    <scope>NUCLEOTIDE SEQUENCE</scope>
    <source>
        <strain evidence="1">NM04_E33</strain>
    </source>
</reference>
<proteinExistence type="predicted"/>
<name>A0AC61RME2_9BACT</name>
<dbReference type="EMBL" id="SRYB01000005">
    <property type="protein sequence ID" value="TGY79821.1"/>
    <property type="molecule type" value="Genomic_DNA"/>
</dbReference>
<evidence type="ECO:0000313" key="2">
    <source>
        <dbReference type="Proteomes" id="UP000306319"/>
    </source>
</evidence>